<dbReference type="InterPro" id="IPR027417">
    <property type="entry name" value="P-loop_NTPase"/>
</dbReference>
<accession>A0ABD2PTX3</accession>
<evidence type="ECO:0000313" key="5">
    <source>
        <dbReference type="Proteomes" id="UP001626550"/>
    </source>
</evidence>
<dbReference type="PANTHER" id="PTHR45629">
    <property type="entry name" value="SNF2/RAD54 FAMILY MEMBER"/>
    <property type="match status" value="1"/>
</dbReference>
<dbReference type="PANTHER" id="PTHR45629:SF7">
    <property type="entry name" value="DNA EXCISION REPAIR PROTEIN ERCC-6-RELATED"/>
    <property type="match status" value="1"/>
</dbReference>
<dbReference type="InterPro" id="IPR000330">
    <property type="entry name" value="SNF2_N"/>
</dbReference>
<feature type="compositionally biased region" description="Basic and acidic residues" evidence="2">
    <location>
        <begin position="457"/>
        <end position="466"/>
    </location>
</feature>
<name>A0ABD2PTX3_9PLAT</name>
<dbReference type="InterPro" id="IPR038718">
    <property type="entry name" value="SNF2-like_sf"/>
</dbReference>
<evidence type="ECO:0000256" key="2">
    <source>
        <dbReference type="SAM" id="MobiDB-lite"/>
    </source>
</evidence>
<dbReference type="InterPro" id="IPR001650">
    <property type="entry name" value="Helicase_C-like"/>
</dbReference>
<dbReference type="EMBL" id="JBJKFK010002870">
    <property type="protein sequence ID" value="KAL3310528.1"/>
    <property type="molecule type" value="Genomic_DNA"/>
</dbReference>
<dbReference type="Gene3D" id="3.40.50.300">
    <property type="entry name" value="P-loop containing nucleotide triphosphate hydrolases"/>
    <property type="match status" value="1"/>
</dbReference>
<feature type="region of interest" description="Disordered" evidence="2">
    <location>
        <begin position="457"/>
        <end position="482"/>
    </location>
</feature>
<comment type="caution">
    <text evidence="4">The sequence shown here is derived from an EMBL/GenBank/DDBJ whole genome shotgun (WGS) entry which is preliminary data.</text>
</comment>
<dbReference type="InterPro" id="IPR050496">
    <property type="entry name" value="SNF2_RAD54_helicase_repair"/>
</dbReference>
<feature type="domain" description="Helicase C-terminal" evidence="3">
    <location>
        <begin position="190"/>
        <end position="357"/>
    </location>
</feature>
<dbReference type="SUPFAM" id="SSF52540">
    <property type="entry name" value="P-loop containing nucleoside triphosphate hydrolases"/>
    <property type="match status" value="1"/>
</dbReference>
<keyword evidence="5" id="KW-1185">Reference proteome</keyword>
<dbReference type="CDD" id="cd18793">
    <property type="entry name" value="SF2_C_SNF"/>
    <property type="match status" value="1"/>
</dbReference>
<organism evidence="4 5">
    <name type="scientific">Cichlidogyrus casuarinus</name>
    <dbReference type="NCBI Taxonomy" id="1844966"/>
    <lineage>
        <taxon>Eukaryota</taxon>
        <taxon>Metazoa</taxon>
        <taxon>Spiralia</taxon>
        <taxon>Lophotrochozoa</taxon>
        <taxon>Platyhelminthes</taxon>
        <taxon>Monogenea</taxon>
        <taxon>Monopisthocotylea</taxon>
        <taxon>Dactylogyridea</taxon>
        <taxon>Ancyrocephalidae</taxon>
        <taxon>Cichlidogyrus</taxon>
    </lineage>
</organism>
<sequence length="630" mass="71909">RQATKAISGVQRFGGCLITTYGLLTTNRTLLMHRLDKCPDLMHATKVPDADATYGPQFMWTAIVLDEGHKIKNPATKCCKAALLIPATFKMILTGTAVQNRLDDLWSLYNFTHRGKLLGTMATFKREFASHIQRGREKDATSSEIHYGNLVAESLRKRIEPVFLRRTKKEILGSEDKLLRESNKLAFMANLLEHFQTEESENGHKTLVFSQSLVLLNMAEQVIKALNRRPDRPENAREHRVLRMHGSLKLQERAEVMQLFQTDPSYNIMLLTTQVGGVGLTLTAANRVIILDPSWNPSTDSQAIDRAYRIGQQRPVLVYRLITCSTIEEKIYRRQVFKDSVIRKTTGSKVESVDSYRYFTNAELRELFKLDDLKDSQTQRQLEKLHWDLNKRNPQPVEVEEHLSSLEANPRTKRAIFGFSRHDLMFSVKDQHEGVASGSDEHVYATQKLQQAEEQITRETSGEKVRMPPPVEPFRPSQMPRKVGPTTQLLYTHFANRFTPQQQHQDPDRIVPVKKPPLTAQQPSQRMLFSQGPLPPYQGSLSCFRLSTVERLKSPLLQPYETVDSNSDYFQPAPVQPPWMFYTPGPPPPYPSLFPHLANICSDGQRYCSANATFLTGQTFDISLLTVIIY</sequence>
<evidence type="ECO:0000256" key="1">
    <source>
        <dbReference type="ARBA" id="ARBA00022801"/>
    </source>
</evidence>
<reference evidence="4 5" key="1">
    <citation type="submission" date="2024-11" db="EMBL/GenBank/DDBJ databases">
        <title>Adaptive evolution of stress response genes in parasites aligns with host niche diversity.</title>
        <authorList>
            <person name="Hahn C."/>
            <person name="Resl P."/>
        </authorList>
    </citation>
    <scope>NUCLEOTIDE SEQUENCE [LARGE SCALE GENOMIC DNA]</scope>
    <source>
        <strain evidence="4">EGGRZ-B1_66</strain>
        <tissue evidence="4">Body</tissue>
    </source>
</reference>
<protein>
    <submittedName>
        <fullName evidence="4">DNA excision repair protein ERCC-6-like</fullName>
    </submittedName>
</protein>
<evidence type="ECO:0000259" key="3">
    <source>
        <dbReference type="PROSITE" id="PS51194"/>
    </source>
</evidence>
<keyword evidence="1" id="KW-0378">Hydrolase</keyword>
<feature type="non-terminal residue" evidence="4">
    <location>
        <position position="1"/>
    </location>
</feature>
<gene>
    <name evidence="4" type="primary">ERCC6L</name>
    <name evidence="4" type="ORF">Ciccas_010905</name>
</gene>
<dbReference type="PROSITE" id="PS51194">
    <property type="entry name" value="HELICASE_CTER"/>
    <property type="match status" value="1"/>
</dbReference>
<evidence type="ECO:0000313" key="4">
    <source>
        <dbReference type="EMBL" id="KAL3310528.1"/>
    </source>
</evidence>
<dbReference type="Pfam" id="PF00271">
    <property type="entry name" value="Helicase_C"/>
    <property type="match status" value="1"/>
</dbReference>
<proteinExistence type="predicted"/>
<dbReference type="Pfam" id="PF00176">
    <property type="entry name" value="SNF2-rel_dom"/>
    <property type="match status" value="1"/>
</dbReference>
<dbReference type="Gene3D" id="3.40.50.10810">
    <property type="entry name" value="Tandem AAA-ATPase domain"/>
    <property type="match status" value="1"/>
</dbReference>
<dbReference type="InterPro" id="IPR049730">
    <property type="entry name" value="SNF2/RAD54-like_C"/>
</dbReference>
<dbReference type="AlphaFoldDB" id="A0ABD2PTX3"/>
<dbReference type="GO" id="GO:0016787">
    <property type="term" value="F:hydrolase activity"/>
    <property type="evidence" value="ECO:0007669"/>
    <property type="project" value="UniProtKB-KW"/>
</dbReference>
<dbReference type="SMART" id="SM00490">
    <property type="entry name" value="HELICc"/>
    <property type="match status" value="1"/>
</dbReference>
<dbReference type="Proteomes" id="UP001626550">
    <property type="component" value="Unassembled WGS sequence"/>
</dbReference>